<keyword evidence="6 8" id="KW-0472">Membrane</keyword>
<evidence type="ECO:0000313" key="11">
    <source>
        <dbReference type="Proteomes" id="UP000242188"/>
    </source>
</evidence>
<organism evidence="10 11">
    <name type="scientific">Mizuhopecten yessoensis</name>
    <name type="common">Japanese scallop</name>
    <name type="synonym">Patinopecten yessoensis</name>
    <dbReference type="NCBI Taxonomy" id="6573"/>
    <lineage>
        <taxon>Eukaryota</taxon>
        <taxon>Metazoa</taxon>
        <taxon>Spiralia</taxon>
        <taxon>Lophotrochozoa</taxon>
        <taxon>Mollusca</taxon>
        <taxon>Bivalvia</taxon>
        <taxon>Autobranchia</taxon>
        <taxon>Pteriomorphia</taxon>
        <taxon>Pectinida</taxon>
        <taxon>Pectinoidea</taxon>
        <taxon>Pectinidae</taxon>
        <taxon>Mizuhopecten</taxon>
    </lineage>
</organism>
<evidence type="ECO:0000256" key="3">
    <source>
        <dbReference type="ARBA" id="ARBA00022692"/>
    </source>
</evidence>
<evidence type="ECO:0000313" key="10">
    <source>
        <dbReference type="EMBL" id="OWF42934.1"/>
    </source>
</evidence>
<evidence type="ECO:0000256" key="6">
    <source>
        <dbReference type="ARBA" id="ARBA00023136"/>
    </source>
</evidence>
<evidence type="ECO:0000256" key="7">
    <source>
        <dbReference type="ARBA" id="ARBA00023180"/>
    </source>
</evidence>
<comment type="subcellular location">
    <subcellularLocation>
        <location evidence="1">Membrane</location>
    </subcellularLocation>
</comment>
<dbReference type="CDD" id="cd08760">
    <property type="entry name" value="Cyt_b561_FRRS1_like"/>
    <property type="match status" value="1"/>
</dbReference>
<feature type="transmembrane region" description="Helical" evidence="8">
    <location>
        <begin position="492"/>
        <end position="510"/>
    </location>
</feature>
<keyword evidence="11" id="KW-1185">Reference proteome</keyword>
<protein>
    <submittedName>
        <fullName evidence="10">Ferric-chelate reductase 1-like</fullName>
    </submittedName>
</protein>
<feature type="transmembrane region" description="Helical" evidence="8">
    <location>
        <begin position="522"/>
        <end position="543"/>
    </location>
</feature>
<dbReference type="STRING" id="6573.A0A210Q2H7"/>
<dbReference type="AlphaFoldDB" id="A0A210Q2H7"/>
<dbReference type="PROSITE" id="PS50939">
    <property type="entry name" value="CYTOCHROME_B561"/>
    <property type="match status" value="1"/>
</dbReference>
<dbReference type="CDD" id="cd08544">
    <property type="entry name" value="Reeler"/>
    <property type="match status" value="1"/>
</dbReference>
<reference evidence="10 11" key="1">
    <citation type="journal article" date="2017" name="Nat. Ecol. Evol.">
        <title>Scallop genome provides insights into evolution of bilaterian karyotype and development.</title>
        <authorList>
            <person name="Wang S."/>
            <person name="Zhang J."/>
            <person name="Jiao W."/>
            <person name="Li J."/>
            <person name="Xun X."/>
            <person name="Sun Y."/>
            <person name="Guo X."/>
            <person name="Huan P."/>
            <person name="Dong B."/>
            <person name="Zhang L."/>
            <person name="Hu X."/>
            <person name="Sun X."/>
            <person name="Wang J."/>
            <person name="Zhao C."/>
            <person name="Wang Y."/>
            <person name="Wang D."/>
            <person name="Huang X."/>
            <person name="Wang R."/>
            <person name="Lv J."/>
            <person name="Li Y."/>
            <person name="Zhang Z."/>
            <person name="Liu B."/>
            <person name="Lu W."/>
            <person name="Hui Y."/>
            <person name="Liang J."/>
            <person name="Zhou Z."/>
            <person name="Hou R."/>
            <person name="Li X."/>
            <person name="Liu Y."/>
            <person name="Li H."/>
            <person name="Ning X."/>
            <person name="Lin Y."/>
            <person name="Zhao L."/>
            <person name="Xing Q."/>
            <person name="Dou J."/>
            <person name="Li Y."/>
            <person name="Mao J."/>
            <person name="Guo H."/>
            <person name="Dou H."/>
            <person name="Li T."/>
            <person name="Mu C."/>
            <person name="Jiang W."/>
            <person name="Fu Q."/>
            <person name="Fu X."/>
            <person name="Miao Y."/>
            <person name="Liu J."/>
            <person name="Yu Q."/>
            <person name="Li R."/>
            <person name="Liao H."/>
            <person name="Li X."/>
            <person name="Kong Y."/>
            <person name="Jiang Z."/>
            <person name="Chourrout D."/>
            <person name="Li R."/>
            <person name="Bao Z."/>
        </authorList>
    </citation>
    <scope>NUCLEOTIDE SEQUENCE [LARGE SCALE GENOMIC DNA]</scope>
    <source>
        <strain evidence="10 11">PY_sf001</strain>
    </source>
</reference>
<dbReference type="Gene3D" id="2.60.40.4060">
    <property type="entry name" value="Reeler domain"/>
    <property type="match status" value="1"/>
</dbReference>
<feature type="transmembrane region" description="Helical" evidence="8">
    <location>
        <begin position="555"/>
        <end position="574"/>
    </location>
</feature>
<name>A0A210Q2H7_MIZYE</name>
<dbReference type="EMBL" id="NEDP02005202">
    <property type="protein sequence ID" value="OWF42934.1"/>
    <property type="molecule type" value="Genomic_DNA"/>
</dbReference>
<dbReference type="Gene3D" id="1.20.120.1770">
    <property type="match status" value="1"/>
</dbReference>
<keyword evidence="3 8" id="KW-0812">Transmembrane</keyword>
<dbReference type="InterPro" id="IPR002861">
    <property type="entry name" value="Reeler_dom"/>
</dbReference>
<dbReference type="GO" id="GO:0016020">
    <property type="term" value="C:membrane"/>
    <property type="evidence" value="ECO:0007669"/>
    <property type="project" value="UniProtKB-SubCell"/>
</dbReference>
<proteinExistence type="predicted"/>
<keyword evidence="4" id="KW-0249">Electron transport</keyword>
<gene>
    <name evidence="10" type="ORF">KP79_PYT08598</name>
</gene>
<keyword evidence="7" id="KW-0325">Glycoprotein</keyword>
<dbReference type="Proteomes" id="UP000242188">
    <property type="component" value="Unassembled WGS sequence"/>
</dbReference>
<feature type="transmembrane region" description="Helical" evidence="8">
    <location>
        <begin position="414"/>
        <end position="431"/>
    </location>
</feature>
<evidence type="ECO:0000259" key="9">
    <source>
        <dbReference type="PROSITE" id="PS50939"/>
    </source>
</evidence>
<feature type="domain" description="Cytochrome b561" evidence="9">
    <location>
        <begin position="376"/>
        <end position="583"/>
    </location>
</feature>
<feature type="transmembrane region" description="Helical" evidence="8">
    <location>
        <begin position="619"/>
        <end position="639"/>
    </location>
</feature>
<dbReference type="OrthoDB" id="6372137at2759"/>
<evidence type="ECO:0000256" key="8">
    <source>
        <dbReference type="SAM" id="Phobius"/>
    </source>
</evidence>
<keyword evidence="5 8" id="KW-1133">Transmembrane helix</keyword>
<feature type="transmembrane region" description="Helical" evidence="8">
    <location>
        <begin position="451"/>
        <end position="472"/>
    </location>
</feature>
<evidence type="ECO:0000256" key="1">
    <source>
        <dbReference type="ARBA" id="ARBA00004370"/>
    </source>
</evidence>
<comment type="caution">
    <text evidence="10">The sequence shown here is derived from an EMBL/GenBank/DDBJ whole genome shotgun (WGS) entry which is preliminary data.</text>
</comment>
<dbReference type="Pfam" id="PF03188">
    <property type="entry name" value="Cytochrom_B561"/>
    <property type="match status" value="1"/>
</dbReference>
<dbReference type="PANTHER" id="PTHR23130:SF171">
    <property type="entry name" value="OS01G0895300 PROTEIN"/>
    <property type="match status" value="1"/>
</dbReference>
<keyword evidence="2" id="KW-0813">Transport</keyword>
<sequence>MAKGSITDYRDGVFSMCLGRVALLVLGVVISHARADTSSISRTPTIGCCDCATLMPDPRPNIEPQHMPSPFHIKLSKTVYNPKNSQAEEINVNLTAVQPLTAFTRFMVQAVYINRDGTVKDNTPLGRFIDLDFNSTDTGLRGRTEITCAGGRAIKQSNANQAKKNVRLVWKPDVTMKGPIVFRTTFIQDGNRFWVRELSEPVIDKNGPPMDKLPTDPNRLPLIDPINTRDCGSKKGCYRIPEGCWEPYCQYIATWVHLGGNRYRFEVGGITDGITDRYVSLAISNDIRWGGDLVMECVHNGATGLTQVYLAESVDHHTHRLKNPKAGIISEEGQFLNGRLRCRFEKVPHPDTKDYPMSGYSHLIMSRGVAESGETAAHGFGVGEIPLSSPDQITLSSTANVGDYARYALVKGHGILMILAWAFFGTTGLLLTKYYKPMWPNKRFYGQRYWFIGHLNCMAWLFLLVIIGVILIFVEVGGYSMADYLPYKAHPILGIIILICVILNPIIALIRPEDDHRCRPVFNWFHWAFGTIAWCLAIPAMFIGMDFGKAMVPWWATWILCIYILFHIIVEITLEVHQCCTHKKNKERRKKYEFQKRDNPKAHIPEPEPVGRRFKRNMLLAHFIVTCIVALIMVISIAAA</sequence>
<dbReference type="SMART" id="SM00665">
    <property type="entry name" value="B561"/>
    <property type="match status" value="1"/>
</dbReference>
<accession>A0A210Q2H7</accession>
<dbReference type="InterPro" id="IPR042307">
    <property type="entry name" value="Reeler_sf"/>
</dbReference>
<evidence type="ECO:0000256" key="5">
    <source>
        <dbReference type="ARBA" id="ARBA00022989"/>
    </source>
</evidence>
<evidence type="ECO:0000256" key="4">
    <source>
        <dbReference type="ARBA" id="ARBA00022982"/>
    </source>
</evidence>
<dbReference type="InterPro" id="IPR006593">
    <property type="entry name" value="Cyt_b561/ferric_Rdtase_TM"/>
</dbReference>
<dbReference type="PANTHER" id="PTHR23130">
    <property type="entry name" value="CYTOCHROME B561 AND DOMON DOMAIN-CONTAINING PROTEIN"/>
    <property type="match status" value="1"/>
</dbReference>
<evidence type="ECO:0000256" key="2">
    <source>
        <dbReference type="ARBA" id="ARBA00022448"/>
    </source>
</evidence>
<dbReference type="Pfam" id="PF02014">
    <property type="entry name" value="Reeler"/>
    <property type="match status" value="1"/>
</dbReference>